<dbReference type="Proteomes" id="UP001165960">
    <property type="component" value="Unassembled WGS sequence"/>
</dbReference>
<protein>
    <submittedName>
        <fullName evidence="1">Uncharacterized protein</fullName>
    </submittedName>
</protein>
<evidence type="ECO:0000313" key="1">
    <source>
        <dbReference type="EMBL" id="KAJ9086192.1"/>
    </source>
</evidence>
<organism evidence="1 2">
    <name type="scientific">Entomophthora muscae</name>
    <dbReference type="NCBI Taxonomy" id="34485"/>
    <lineage>
        <taxon>Eukaryota</taxon>
        <taxon>Fungi</taxon>
        <taxon>Fungi incertae sedis</taxon>
        <taxon>Zoopagomycota</taxon>
        <taxon>Entomophthoromycotina</taxon>
        <taxon>Entomophthoromycetes</taxon>
        <taxon>Entomophthorales</taxon>
        <taxon>Entomophthoraceae</taxon>
        <taxon>Entomophthora</taxon>
    </lineage>
</organism>
<dbReference type="EMBL" id="QTSX02000729">
    <property type="protein sequence ID" value="KAJ9086192.1"/>
    <property type="molecule type" value="Genomic_DNA"/>
</dbReference>
<evidence type="ECO:0000313" key="2">
    <source>
        <dbReference type="Proteomes" id="UP001165960"/>
    </source>
</evidence>
<proteinExistence type="predicted"/>
<comment type="caution">
    <text evidence="1">The sequence shown here is derived from an EMBL/GenBank/DDBJ whole genome shotgun (WGS) entry which is preliminary data.</text>
</comment>
<name>A0ACC2UIJ4_9FUNG</name>
<gene>
    <name evidence="1" type="ORF">DSO57_1006703</name>
</gene>
<accession>A0ACC2UIJ4</accession>
<reference evidence="1" key="1">
    <citation type="submission" date="2022-04" db="EMBL/GenBank/DDBJ databases">
        <title>Genome of the entomopathogenic fungus Entomophthora muscae.</title>
        <authorList>
            <person name="Elya C."/>
            <person name="Lovett B.R."/>
            <person name="Lee E."/>
            <person name="Macias A.M."/>
            <person name="Hajek A.E."/>
            <person name="De Bivort B.L."/>
            <person name="Kasson M.T."/>
            <person name="De Fine Licht H.H."/>
            <person name="Stajich J.E."/>
        </authorList>
    </citation>
    <scope>NUCLEOTIDE SEQUENCE</scope>
    <source>
        <strain evidence="1">Berkeley</strain>
    </source>
</reference>
<sequence length="357" mass="40446">MAPSLPYYGMGCAVSGNVLYALGGNQGELGFTLDLVTDATWASFNTTRDIGMYPSLAPSENGMFVVGDDTRLQFFDSGSRDWNVGSPVDEQPTALWLARNDLIPTEYVTFANNSLSMFDSVRWRWNTHPADMSVKDYSLAVHKGIVHILDGFRTGNHGEIYSFDMRTSKWESANATGVLPPRKPNLSWAQHKENVYTVEKDTLYTLDLTKLKWTRHRIEGLNGHESGCLAYHNGHLIHAFGANLDNNRIQRIDINRFRLTEASSHYIIFVITGAFLFLTMALFIYHKVTKSIPSKAIDLPEMLVQHIWSESDFSSDTINCNYYSEIDTPQLSHISKHIHTISFPIRQYMSNPTLLEH</sequence>
<keyword evidence="2" id="KW-1185">Reference proteome</keyword>